<organism evidence="2 3">
    <name type="scientific">Vibrio astriarenae</name>
    <dbReference type="NCBI Taxonomy" id="1481923"/>
    <lineage>
        <taxon>Bacteria</taxon>
        <taxon>Pseudomonadati</taxon>
        <taxon>Pseudomonadota</taxon>
        <taxon>Gammaproteobacteria</taxon>
        <taxon>Vibrionales</taxon>
        <taxon>Vibrionaceae</taxon>
        <taxon>Vibrio</taxon>
    </lineage>
</organism>
<feature type="transmembrane region" description="Helical" evidence="1">
    <location>
        <begin position="20"/>
        <end position="38"/>
    </location>
</feature>
<evidence type="ECO:0000313" key="2">
    <source>
        <dbReference type="EMBL" id="QIA64079.1"/>
    </source>
</evidence>
<dbReference type="EMBL" id="CP047475">
    <property type="protein sequence ID" value="QIA64079.1"/>
    <property type="molecule type" value="Genomic_DNA"/>
</dbReference>
<keyword evidence="1" id="KW-0472">Membrane</keyword>
<dbReference type="AlphaFoldDB" id="A0A7Z2T487"/>
<dbReference type="KEGG" id="vas:GT360_11405"/>
<keyword evidence="1" id="KW-1133">Transmembrane helix</keyword>
<dbReference type="Proteomes" id="UP000464262">
    <property type="component" value="Chromosome 1"/>
</dbReference>
<protein>
    <submittedName>
        <fullName evidence="2">Flp family type IVb pilin</fullName>
    </submittedName>
</protein>
<reference evidence="2 3" key="1">
    <citation type="submission" date="2020-01" db="EMBL/GenBank/DDBJ databases">
        <title>Whole genome and functional gene identification of agarase of Vibrio HN897.</title>
        <authorList>
            <person name="Liu Y."/>
            <person name="Zhao Z."/>
        </authorList>
    </citation>
    <scope>NUCLEOTIDE SEQUENCE [LARGE SCALE GENOMIC DNA]</scope>
    <source>
        <strain evidence="2 3">HN897</strain>
    </source>
</reference>
<evidence type="ECO:0000256" key="1">
    <source>
        <dbReference type="SAM" id="Phobius"/>
    </source>
</evidence>
<name>A0A7Z2T487_9VIBR</name>
<keyword evidence="1" id="KW-0812">Transmembrane</keyword>
<evidence type="ECO:0000313" key="3">
    <source>
        <dbReference type="Proteomes" id="UP000464262"/>
    </source>
</evidence>
<sequence>MKQLTKNIKAFMQDEEGLTVVEYVVGAALLVIALGVMFQNWGTILQGELADIFT</sequence>
<keyword evidence="3" id="KW-1185">Reference proteome</keyword>
<accession>A0A7Z2T487</accession>
<proteinExistence type="predicted"/>
<dbReference type="RefSeq" id="WP_164648988.1">
    <property type="nucleotide sequence ID" value="NZ_CP047475.1"/>
</dbReference>
<gene>
    <name evidence="2" type="ORF">GT360_11405</name>
</gene>